<evidence type="ECO:0000259" key="2">
    <source>
        <dbReference type="Pfam" id="PF14529"/>
    </source>
</evidence>
<reference evidence="3" key="2">
    <citation type="submission" date="2021-09" db="EMBL/GenBank/DDBJ databases">
        <authorList>
            <person name="Jia N."/>
            <person name="Wang J."/>
            <person name="Shi W."/>
            <person name="Du L."/>
            <person name="Sun Y."/>
            <person name="Zhan W."/>
            <person name="Jiang J."/>
            <person name="Wang Q."/>
            <person name="Zhang B."/>
            <person name="Ji P."/>
            <person name="Sakyi L.B."/>
            <person name="Cui X."/>
            <person name="Yuan T."/>
            <person name="Jiang B."/>
            <person name="Yang W."/>
            <person name="Lam T.T.-Y."/>
            <person name="Chang Q."/>
            <person name="Ding S."/>
            <person name="Wang X."/>
            <person name="Zhu J."/>
            <person name="Ruan X."/>
            <person name="Zhao L."/>
            <person name="Wei J."/>
            <person name="Que T."/>
            <person name="Du C."/>
            <person name="Cheng J."/>
            <person name="Dai P."/>
            <person name="Han X."/>
            <person name="Huang E."/>
            <person name="Gao Y."/>
            <person name="Liu J."/>
            <person name="Shao H."/>
            <person name="Ye R."/>
            <person name="Li L."/>
            <person name="Wei W."/>
            <person name="Wang X."/>
            <person name="Wang C."/>
            <person name="Huo Q."/>
            <person name="Li W."/>
            <person name="Guo W."/>
            <person name="Chen H."/>
            <person name="Chen S."/>
            <person name="Zhou L."/>
            <person name="Zhou L."/>
            <person name="Ni X."/>
            <person name="Tian J."/>
            <person name="Zhou Y."/>
            <person name="Sheng Y."/>
            <person name="Liu T."/>
            <person name="Pan Y."/>
            <person name="Xia L."/>
            <person name="Li J."/>
            <person name="Zhao F."/>
            <person name="Cao W."/>
        </authorList>
    </citation>
    <scope>NUCLEOTIDE SEQUENCE</scope>
    <source>
        <strain evidence="3">Rsan-2018</strain>
        <tissue evidence="3">Larvae</tissue>
    </source>
</reference>
<proteinExistence type="predicted"/>
<dbReference type="VEuPathDB" id="VectorBase:RSAN_056796"/>
<evidence type="ECO:0000313" key="3">
    <source>
        <dbReference type="EMBL" id="KAH7955298.1"/>
    </source>
</evidence>
<dbReference type="Pfam" id="PF14529">
    <property type="entry name" value="Exo_endo_phos_2"/>
    <property type="match status" value="1"/>
</dbReference>
<feature type="compositionally biased region" description="Basic and acidic residues" evidence="1">
    <location>
        <begin position="94"/>
        <end position="106"/>
    </location>
</feature>
<feature type="region of interest" description="Disordered" evidence="1">
    <location>
        <begin position="191"/>
        <end position="215"/>
    </location>
</feature>
<comment type="caution">
    <text evidence="3">The sequence shown here is derived from an EMBL/GenBank/DDBJ whole genome shotgun (WGS) entry which is preliminary data.</text>
</comment>
<gene>
    <name evidence="3" type="ORF">HPB52_000185</name>
</gene>
<feature type="compositionally biased region" description="Basic and acidic residues" evidence="1">
    <location>
        <begin position="664"/>
        <end position="674"/>
    </location>
</feature>
<reference evidence="3" key="1">
    <citation type="journal article" date="2020" name="Cell">
        <title>Large-Scale Comparative Analyses of Tick Genomes Elucidate Their Genetic Diversity and Vector Capacities.</title>
        <authorList>
            <consortium name="Tick Genome and Microbiome Consortium (TIGMIC)"/>
            <person name="Jia N."/>
            <person name="Wang J."/>
            <person name="Shi W."/>
            <person name="Du L."/>
            <person name="Sun Y."/>
            <person name="Zhan W."/>
            <person name="Jiang J.F."/>
            <person name="Wang Q."/>
            <person name="Zhang B."/>
            <person name="Ji P."/>
            <person name="Bell-Sakyi L."/>
            <person name="Cui X.M."/>
            <person name="Yuan T.T."/>
            <person name="Jiang B.G."/>
            <person name="Yang W.F."/>
            <person name="Lam T.T."/>
            <person name="Chang Q.C."/>
            <person name="Ding S.J."/>
            <person name="Wang X.J."/>
            <person name="Zhu J.G."/>
            <person name="Ruan X.D."/>
            <person name="Zhao L."/>
            <person name="Wei J.T."/>
            <person name="Ye R.Z."/>
            <person name="Que T.C."/>
            <person name="Du C.H."/>
            <person name="Zhou Y.H."/>
            <person name="Cheng J.X."/>
            <person name="Dai P.F."/>
            <person name="Guo W.B."/>
            <person name="Han X.H."/>
            <person name="Huang E.J."/>
            <person name="Li L.F."/>
            <person name="Wei W."/>
            <person name="Gao Y.C."/>
            <person name="Liu J.Z."/>
            <person name="Shao H.Z."/>
            <person name="Wang X."/>
            <person name="Wang C.C."/>
            <person name="Yang T.C."/>
            <person name="Huo Q.B."/>
            <person name="Li W."/>
            <person name="Chen H.Y."/>
            <person name="Chen S.E."/>
            <person name="Zhou L.G."/>
            <person name="Ni X.B."/>
            <person name="Tian J.H."/>
            <person name="Sheng Y."/>
            <person name="Liu T."/>
            <person name="Pan Y.S."/>
            <person name="Xia L.Y."/>
            <person name="Li J."/>
            <person name="Zhao F."/>
            <person name="Cao W.C."/>
        </authorList>
    </citation>
    <scope>NUCLEOTIDE SEQUENCE</scope>
    <source>
        <strain evidence="3">Rsan-2018</strain>
    </source>
</reference>
<organism evidence="3 4">
    <name type="scientific">Rhipicephalus sanguineus</name>
    <name type="common">Brown dog tick</name>
    <name type="synonym">Ixodes sanguineus</name>
    <dbReference type="NCBI Taxonomy" id="34632"/>
    <lineage>
        <taxon>Eukaryota</taxon>
        <taxon>Metazoa</taxon>
        <taxon>Ecdysozoa</taxon>
        <taxon>Arthropoda</taxon>
        <taxon>Chelicerata</taxon>
        <taxon>Arachnida</taxon>
        <taxon>Acari</taxon>
        <taxon>Parasitiformes</taxon>
        <taxon>Ixodida</taxon>
        <taxon>Ixodoidea</taxon>
        <taxon>Ixodidae</taxon>
        <taxon>Rhipicephalinae</taxon>
        <taxon>Rhipicephalus</taxon>
        <taxon>Rhipicephalus</taxon>
    </lineage>
</organism>
<sequence>MEVDEELPGPSRTPELLSTDADASGVASPQTSSHEEPASADAALGNEASDATCLEGRAWTEDAWHTVLSRKKKKNQLKKQHSQTEKAMNPNEQSKSDPLAEKEKSQARQGFRRMKRRGPPPLPKEDIKVCKICLLTGHRTDVCPTPNVDVCLKCGAREPTQGHDCTPKCVICDGEHPTGDRLCKKKLKSVAPPRKSRIDQTKERGGQPEWTGDVMSSGEFPQLELHKPRCLKNQTMGGGPLDRAGSPQETEEAQASGRTNTYQPKLSRIATLVSKMIAAKAEYVESLKINHQIISLFPQKRGKPRTIIVNVYSPPKDKCDDFSELLAEAFKVAGNKDRLLVLGDFNAPNTTWGYTKDSPKGRRLEHAASRLGLSLITLPTAPTRVGNSVSRDTFPDLTFTFNIKDASWTNLQENLGSDHYIISVSLSTPKMRRVIGEATITDWTEFRKRDPPLDSVPDSIAAWSEYIKSVHANTTKKIARTIDAPAVDSHLLRLWETRRRLLKRWKRQRLNRTLLRRIAALAEDANAYASKLATEGWVRFCSSLQNTLSTAKTWSILRNILEPDKSKSATSRTLQKIAEDFPGTDDDLIKALKERYIGETTKQVARMIQRITFHKKGMKESDTVRLVQALVMSKLTYSLPFHTLNKSEEGQADSIIQEPSQPDEVGKGDPDKGGHSTAPAKLGRGAGRNTRTSPKAYLDRSNP</sequence>
<feature type="region of interest" description="Disordered" evidence="1">
    <location>
        <begin position="1"/>
        <end position="47"/>
    </location>
</feature>
<protein>
    <recommendedName>
        <fullName evidence="2">Endonuclease/exonuclease/phosphatase domain-containing protein</fullName>
    </recommendedName>
</protein>
<dbReference type="GO" id="GO:0003824">
    <property type="term" value="F:catalytic activity"/>
    <property type="evidence" value="ECO:0007669"/>
    <property type="project" value="InterPro"/>
</dbReference>
<dbReference type="Gene3D" id="3.60.10.10">
    <property type="entry name" value="Endonuclease/exonuclease/phosphatase"/>
    <property type="match status" value="1"/>
</dbReference>
<feature type="region of interest" description="Disordered" evidence="1">
    <location>
        <begin position="68"/>
        <end position="122"/>
    </location>
</feature>
<dbReference type="SUPFAM" id="SSF56219">
    <property type="entry name" value="DNase I-like"/>
    <property type="match status" value="1"/>
</dbReference>
<feature type="region of interest" description="Disordered" evidence="1">
    <location>
        <begin position="648"/>
        <end position="703"/>
    </location>
</feature>
<evidence type="ECO:0000313" key="4">
    <source>
        <dbReference type="Proteomes" id="UP000821837"/>
    </source>
</evidence>
<evidence type="ECO:0000256" key="1">
    <source>
        <dbReference type="SAM" id="MobiDB-lite"/>
    </source>
</evidence>
<feature type="region of interest" description="Disordered" evidence="1">
    <location>
        <begin position="231"/>
        <end position="262"/>
    </location>
</feature>
<dbReference type="InterPro" id="IPR036691">
    <property type="entry name" value="Endo/exonu/phosph_ase_sf"/>
</dbReference>
<dbReference type="EMBL" id="JABSTV010001250">
    <property type="protein sequence ID" value="KAH7955298.1"/>
    <property type="molecule type" value="Genomic_DNA"/>
</dbReference>
<accession>A0A9D4SX09</accession>
<dbReference type="VEuPathDB" id="VectorBase:RSAN_056363"/>
<feature type="compositionally biased region" description="Basic and acidic residues" evidence="1">
    <location>
        <begin position="196"/>
        <end position="206"/>
    </location>
</feature>
<feature type="compositionally biased region" description="Basic residues" evidence="1">
    <location>
        <begin position="68"/>
        <end position="81"/>
    </location>
</feature>
<keyword evidence="4" id="KW-1185">Reference proteome</keyword>
<dbReference type="InterPro" id="IPR005135">
    <property type="entry name" value="Endo/exonuclease/phosphatase"/>
</dbReference>
<name>A0A9D4SX09_RHISA</name>
<dbReference type="AlphaFoldDB" id="A0A9D4SX09"/>
<dbReference type="VEuPathDB" id="VectorBase:RSAN_030986"/>
<feature type="domain" description="Endonuclease/exonuclease/phosphatase" evidence="2">
    <location>
        <begin position="307"/>
        <end position="422"/>
    </location>
</feature>
<dbReference type="Proteomes" id="UP000821837">
    <property type="component" value="Unassembled WGS sequence"/>
</dbReference>